<proteinExistence type="predicted"/>
<feature type="signal peptide" evidence="1">
    <location>
        <begin position="1"/>
        <end position="21"/>
    </location>
</feature>
<evidence type="ECO:0000313" key="4">
    <source>
        <dbReference type="Proteomes" id="UP000285232"/>
    </source>
</evidence>
<dbReference type="RefSeq" id="WP_120046926.1">
    <property type="nucleotide sequence ID" value="NZ_RAHX01000001.1"/>
</dbReference>
<accession>A0A419RQJ2</accession>
<dbReference type="EMBL" id="RAHX01000001">
    <property type="protein sequence ID" value="RJY08036.1"/>
    <property type="molecule type" value="Genomic_DNA"/>
</dbReference>
<dbReference type="GO" id="GO:0016853">
    <property type="term" value="F:isomerase activity"/>
    <property type="evidence" value="ECO:0007669"/>
    <property type="project" value="UniProtKB-KW"/>
</dbReference>
<dbReference type="OrthoDB" id="8478320at2"/>
<dbReference type="AlphaFoldDB" id="A0A419RQJ2"/>
<evidence type="ECO:0000259" key="2">
    <source>
        <dbReference type="Pfam" id="PF13462"/>
    </source>
</evidence>
<feature type="chain" id="PRO_5019286865" evidence="1">
    <location>
        <begin position="22"/>
        <end position="232"/>
    </location>
</feature>
<keyword evidence="1" id="KW-0732">Signal</keyword>
<protein>
    <submittedName>
        <fullName evidence="3">Protein-disulfide isomerase</fullName>
    </submittedName>
</protein>
<evidence type="ECO:0000256" key="1">
    <source>
        <dbReference type="SAM" id="SignalP"/>
    </source>
</evidence>
<feature type="domain" description="Thioredoxin-like fold" evidence="2">
    <location>
        <begin position="33"/>
        <end position="219"/>
    </location>
</feature>
<keyword evidence="4" id="KW-1185">Reference proteome</keyword>
<evidence type="ECO:0000313" key="3">
    <source>
        <dbReference type="EMBL" id="RJY08036.1"/>
    </source>
</evidence>
<dbReference type="Gene3D" id="3.40.30.10">
    <property type="entry name" value="Glutaredoxin"/>
    <property type="match status" value="1"/>
</dbReference>
<comment type="caution">
    <text evidence="3">The sequence shown here is derived from an EMBL/GenBank/DDBJ whole genome shotgun (WGS) entry which is preliminary data.</text>
</comment>
<name>A0A419RQJ2_9SPHN</name>
<dbReference type="SUPFAM" id="SSF52833">
    <property type="entry name" value="Thioredoxin-like"/>
    <property type="match status" value="1"/>
</dbReference>
<keyword evidence="3" id="KW-0413">Isomerase</keyword>
<dbReference type="Proteomes" id="UP000285232">
    <property type="component" value="Unassembled WGS sequence"/>
</dbReference>
<sequence>MIRMALALLAAIAMPAIPAAAQNWNATFSATDGGGHRVGNPDADTQLIVFSSYTCPHCATFERDSEAELRYFLVHEGRAALEMRHMIRNIVDVAAALATECGPEDKFFANHRTMLASQEDWLARGRDVSPQRQQRWNGGDFGQRMRAIAGDLGWYDIMERRGYLRSELDACLSDRAAADAIVAASQAGAAQYNVPGTPSFVLNGQLIDGVHNWLALRPLLTNLPAETVLEGG</sequence>
<dbReference type="Pfam" id="PF13462">
    <property type="entry name" value="Thioredoxin_4"/>
    <property type="match status" value="1"/>
</dbReference>
<dbReference type="InterPro" id="IPR036249">
    <property type="entry name" value="Thioredoxin-like_sf"/>
</dbReference>
<dbReference type="Gene3D" id="1.10.40.110">
    <property type="match status" value="1"/>
</dbReference>
<dbReference type="CDD" id="cd02972">
    <property type="entry name" value="DsbA_family"/>
    <property type="match status" value="1"/>
</dbReference>
<organism evidence="3 4">
    <name type="scientific">Aurantiacibacter aquimixticola</name>
    <dbReference type="NCBI Taxonomy" id="1958945"/>
    <lineage>
        <taxon>Bacteria</taxon>
        <taxon>Pseudomonadati</taxon>
        <taxon>Pseudomonadota</taxon>
        <taxon>Alphaproteobacteria</taxon>
        <taxon>Sphingomonadales</taxon>
        <taxon>Erythrobacteraceae</taxon>
        <taxon>Aurantiacibacter</taxon>
    </lineage>
</organism>
<gene>
    <name evidence="3" type="ORF">D6201_00495</name>
</gene>
<reference evidence="3 4" key="1">
    <citation type="journal article" date="2017" name="Int. J. Syst. Evol. Microbiol.">
        <title>Erythrobacter aquimixticola sp. nov., isolated from the junction between the ocean and a freshwater spring.</title>
        <authorList>
            <person name="Park S."/>
            <person name="Jung Y.T."/>
            <person name="Choi S.J."/>
            <person name="Yoon J.H."/>
        </authorList>
    </citation>
    <scope>NUCLEOTIDE SEQUENCE [LARGE SCALE GENOMIC DNA]</scope>
    <source>
        <strain evidence="3 4">JSSK-14</strain>
    </source>
</reference>
<dbReference type="InterPro" id="IPR012336">
    <property type="entry name" value="Thioredoxin-like_fold"/>
</dbReference>